<keyword evidence="3" id="KW-0276">Fatty acid metabolism</keyword>
<sequence length="79" mass="8190">MADIVSPIPGIFYVAPAPGKPPFVSPGDTVEVGQTVGMVEIMKQFNEIKSEFSGTVESIEVANAAPVTPGMVLVKVSEG</sequence>
<dbReference type="GO" id="GO:0009317">
    <property type="term" value="C:acetyl-CoA carboxylase complex"/>
    <property type="evidence" value="ECO:0007669"/>
    <property type="project" value="InterPro"/>
</dbReference>
<feature type="domain" description="Lipoyl-binding" evidence="4">
    <location>
        <begin position="1"/>
        <end position="77"/>
    </location>
</feature>
<keyword evidence="3" id="KW-0443">Lipid metabolism</keyword>
<dbReference type="PRINTS" id="PR01071">
    <property type="entry name" value="ACOABIOTINCC"/>
</dbReference>
<dbReference type="Pfam" id="PF00364">
    <property type="entry name" value="Biotin_lipoyl"/>
    <property type="match status" value="1"/>
</dbReference>
<evidence type="ECO:0000256" key="2">
    <source>
        <dbReference type="ARBA" id="ARBA00023267"/>
    </source>
</evidence>
<evidence type="ECO:0000256" key="1">
    <source>
        <dbReference type="ARBA" id="ARBA00017562"/>
    </source>
</evidence>
<evidence type="ECO:0000259" key="4">
    <source>
        <dbReference type="PROSITE" id="PS50968"/>
    </source>
</evidence>
<organism evidence="5 6">
    <name type="scientific">Candidatus Rothia avicola</name>
    <dbReference type="NCBI Taxonomy" id="2840478"/>
    <lineage>
        <taxon>Bacteria</taxon>
        <taxon>Bacillati</taxon>
        <taxon>Actinomycetota</taxon>
        <taxon>Actinomycetes</taxon>
        <taxon>Micrococcales</taxon>
        <taxon>Micrococcaceae</taxon>
        <taxon>Rothia</taxon>
    </lineage>
</organism>
<gene>
    <name evidence="5" type="ORF">H9821_06325</name>
</gene>
<dbReference type="InterPro" id="IPR000089">
    <property type="entry name" value="Biotin_lipoyl"/>
</dbReference>
<dbReference type="Gene3D" id="2.40.50.100">
    <property type="match status" value="1"/>
</dbReference>
<evidence type="ECO:0000256" key="3">
    <source>
        <dbReference type="RuleBase" id="RU364072"/>
    </source>
</evidence>
<proteinExistence type="predicted"/>
<comment type="caution">
    <text evidence="5">The sequence shown here is derived from an EMBL/GenBank/DDBJ whole genome shotgun (WGS) entry which is preliminary data.</text>
</comment>
<keyword evidence="3" id="KW-0444">Lipid biosynthesis</keyword>
<accession>A0A9D1ZTL4</accession>
<dbReference type="CDD" id="cd06850">
    <property type="entry name" value="biotinyl_domain"/>
    <property type="match status" value="1"/>
</dbReference>
<dbReference type="AlphaFoldDB" id="A0A9D1ZTL4"/>
<dbReference type="InterPro" id="IPR050709">
    <property type="entry name" value="Biotin_Carboxyl_Carrier/Decarb"/>
</dbReference>
<dbReference type="PROSITE" id="PS50968">
    <property type="entry name" value="BIOTINYL_LIPOYL"/>
    <property type="match status" value="1"/>
</dbReference>
<dbReference type="InterPro" id="IPR011053">
    <property type="entry name" value="Single_hybrid_motif"/>
</dbReference>
<reference evidence="5" key="2">
    <citation type="submission" date="2021-04" db="EMBL/GenBank/DDBJ databases">
        <authorList>
            <person name="Gilroy R."/>
        </authorList>
    </citation>
    <scope>NUCLEOTIDE SEQUENCE</scope>
    <source>
        <strain evidence="5">ChiHjej12B11-9195</strain>
    </source>
</reference>
<dbReference type="SUPFAM" id="SSF51230">
    <property type="entry name" value="Single hybrid motif"/>
    <property type="match status" value="1"/>
</dbReference>
<dbReference type="InterPro" id="IPR001249">
    <property type="entry name" value="AcCoA_biotinCC"/>
</dbReference>
<dbReference type="PANTHER" id="PTHR45266:SF3">
    <property type="entry name" value="OXALOACETATE DECARBOXYLASE ALPHA CHAIN"/>
    <property type="match status" value="1"/>
</dbReference>
<reference evidence="5" key="1">
    <citation type="journal article" date="2021" name="PeerJ">
        <title>Extensive microbial diversity within the chicken gut microbiome revealed by metagenomics and culture.</title>
        <authorList>
            <person name="Gilroy R."/>
            <person name="Ravi A."/>
            <person name="Getino M."/>
            <person name="Pursley I."/>
            <person name="Horton D.L."/>
            <person name="Alikhan N.F."/>
            <person name="Baker D."/>
            <person name="Gharbi K."/>
            <person name="Hall N."/>
            <person name="Watson M."/>
            <person name="Adriaenssens E.M."/>
            <person name="Foster-Nyarko E."/>
            <person name="Jarju S."/>
            <person name="Secka A."/>
            <person name="Antonio M."/>
            <person name="Oren A."/>
            <person name="Chaudhuri R.R."/>
            <person name="La Ragione R."/>
            <person name="Hildebrand F."/>
            <person name="Pallen M.J."/>
        </authorList>
    </citation>
    <scope>NUCLEOTIDE SEQUENCE</scope>
    <source>
        <strain evidence="5">ChiHjej12B11-9195</strain>
    </source>
</reference>
<comment type="pathway">
    <text evidence="3">Lipid metabolism; fatty acid biosynthesis.</text>
</comment>
<dbReference type="GO" id="GO:0003989">
    <property type="term" value="F:acetyl-CoA carboxylase activity"/>
    <property type="evidence" value="ECO:0007669"/>
    <property type="project" value="InterPro"/>
</dbReference>
<keyword evidence="2 3" id="KW-0092">Biotin</keyword>
<evidence type="ECO:0000313" key="5">
    <source>
        <dbReference type="EMBL" id="HIY95263.1"/>
    </source>
</evidence>
<dbReference type="Proteomes" id="UP000824134">
    <property type="component" value="Unassembled WGS sequence"/>
</dbReference>
<dbReference type="PANTHER" id="PTHR45266">
    <property type="entry name" value="OXALOACETATE DECARBOXYLASE ALPHA CHAIN"/>
    <property type="match status" value="1"/>
</dbReference>
<protein>
    <recommendedName>
        <fullName evidence="1 3">Biotin carboxyl carrier protein of acetyl-CoA carboxylase</fullName>
    </recommendedName>
</protein>
<keyword evidence="3" id="KW-0275">Fatty acid biosynthesis</keyword>
<dbReference type="EMBL" id="DXCN01000048">
    <property type="protein sequence ID" value="HIY95263.1"/>
    <property type="molecule type" value="Genomic_DNA"/>
</dbReference>
<comment type="function">
    <text evidence="3">This protein is a component of the acetyl coenzyme A carboxylase complex; first, biotin carboxylase catalyzes the carboxylation of the carrier protein and then the transcarboxylase transfers the carboxyl group to form malonyl-CoA.</text>
</comment>
<dbReference type="NCBIfam" id="NF005457">
    <property type="entry name" value="PRK07051.1"/>
    <property type="match status" value="1"/>
</dbReference>
<dbReference type="GO" id="GO:0006633">
    <property type="term" value="P:fatty acid biosynthetic process"/>
    <property type="evidence" value="ECO:0007669"/>
    <property type="project" value="UniProtKB-KW"/>
</dbReference>
<evidence type="ECO:0000313" key="6">
    <source>
        <dbReference type="Proteomes" id="UP000824134"/>
    </source>
</evidence>
<name>A0A9D1ZTL4_9MICC</name>